<dbReference type="InterPro" id="IPR005631">
    <property type="entry name" value="SDH"/>
</dbReference>
<reference evidence="5 6" key="1">
    <citation type="submission" date="2018-10" db="EMBL/GenBank/DDBJ databases">
        <authorList>
            <consortium name="Pathogen Informatics"/>
        </authorList>
    </citation>
    <scope>NUCLEOTIDE SEQUENCE [LARGE SCALE GENOMIC DNA]</scope>
</reference>
<dbReference type="EMBL" id="UXSR01005236">
    <property type="protein sequence ID" value="VDD80121.1"/>
    <property type="molecule type" value="Genomic_DNA"/>
</dbReference>
<proteinExistence type="inferred from homology"/>
<dbReference type="FunFam" id="1.10.150.250:FF:000002">
    <property type="entry name" value="Succinate dehydrogenase assembly factor 2, mitochondrial"/>
    <property type="match status" value="1"/>
</dbReference>
<dbReference type="GO" id="GO:0034553">
    <property type="term" value="P:mitochondrial respiratory chain complex II assembly"/>
    <property type="evidence" value="ECO:0007669"/>
    <property type="project" value="TreeGrafter"/>
</dbReference>
<dbReference type="HAMAP" id="MF_03057">
    <property type="entry name" value="SDHAF2"/>
    <property type="match status" value="1"/>
</dbReference>
<evidence type="ECO:0000313" key="6">
    <source>
        <dbReference type="Proteomes" id="UP000267029"/>
    </source>
</evidence>
<comment type="subunit">
    <text evidence="4">Interacts with the flavoprotein subunit within the SDH catalytic dimer.</text>
</comment>
<comment type="subcellular location">
    <subcellularLocation>
        <location evidence="1 4">Mitochondrion matrix</location>
    </subcellularLocation>
</comment>
<dbReference type="SUPFAM" id="SSF109910">
    <property type="entry name" value="YgfY-like"/>
    <property type="match status" value="1"/>
</dbReference>
<dbReference type="InterPro" id="IPR036714">
    <property type="entry name" value="SDH_sf"/>
</dbReference>
<evidence type="ECO:0000256" key="4">
    <source>
        <dbReference type="HAMAP-Rule" id="MF_03057"/>
    </source>
</evidence>
<dbReference type="Proteomes" id="UP000267029">
    <property type="component" value="Unassembled WGS sequence"/>
</dbReference>
<dbReference type="GO" id="GO:0006121">
    <property type="term" value="P:mitochondrial electron transport, succinate to ubiquinone"/>
    <property type="evidence" value="ECO:0007669"/>
    <property type="project" value="UniProtKB-UniRule"/>
</dbReference>
<comment type="function">
    <text evidence="4">Plays an essential role in the assembly of succinate dehydrogenase (SDH), an enzyme complex (also referred to as respiratory complex II) that is a component of both the tricarboxylic acid (TCA) cycle and the mitochondrial electron transport chain, and which couples the oxidation of succinate to fumarate with the reduction of ubiquinone (coenzyme Q) to ubiquinol. Required for flavinylation (covalent attachment of FAD) of the flavoprotein subunit of the SDH catalytic dimer.</text>
</comment>
<dbReference type="InterPro" id="IPR028882">
    <property type="entry name" value="SDHAF2"/>
</dbReference>
<dbReference type="OrthoDB" id="284292at2759"/>
<dbReference type="GO" id="GO:0005759">
    <property type="term" value="C:mitochondrial matrix"/>
    <property type="evidence" value="ECO:0007669"/>
    <property type="project" value="UniProtKB-SubCell"/>
</dbReference>
<protein>
    <recommendedName>
        <fullName evidence="4">Succinate dehydrogenase assembly factor 2, mitochondrial</fullName>
        <shortName evidence="4">SDH assembly factor 2</shortName>
        <shortName evidence="4">SDHAF2</shortName>
    </recommendedName>
</protein>
<keyword evidence="3 4" id="KW-0143">Chaperone</keyword>
<evidence type="ECO:0000313" key="8">
    <source>
        <dbReference type="WBParaSite" id="MCU_001374-RB"/>
    </source>
</evidence>
<dbReference type="WBParaSite" id="MCU_001374-RB">
    <property type="protein sequence ID" value="MCU_001374-RB"/>
    <property type="gene ID" value="MCU_001374"/>
</dbReference>
<dbReference type="STRING" id="53468.A0A0R3UG22"/>
<keyword evidence="2 4" id="KW-0496">Mitochondrion</keyword>
<name>A0A0R3UG22_MESCO</name>
<evidence type="ECO:0000256" key="2">
    <source>
        <dbReference type="ARBA" id="ARBA00023128"/>
    </source>
</evidence>
<gene>
    <name evidence="5" type="ORF">MCOS_LOCUS6124</name>
</gene>
<evidence type="ECO:0000313" key="5">
    <source>
        <dbReference type="EMBL" id="VDD80121.1"/>
    </source>
</evidence>
<dbReference type="GO" id="GO:0006099">
    <property type="term" value="P:tricarboxylic acid cycle"/>
    <property type="evidence" value="ECO:0007669"/>
    <property type="project" value="TreeGrafter"/>
</dbReference>
<reference evidence="7 8" key="2">
    <citation type="submission" date="2019-11" db="UniProtKB">
        <authorList>
            <consortium name="WormBaseParasite"/>
        </authorList>
    </citation>
    <scope>IDENTIFICATION</scope>
</reference>
<dbReference type="AlphaFoldDB" id="A0A0R3UG22"/>
<dbReference type="WBParaSite" id="MCU_001374-RA">
    <property type="protein sequence ID" value="MCU_001374-RA"/>
    <property type="gene ID" value="MCU_001374"/>
</dbReference>
<sequence>MSVLPKLNLLVANFLAPSTRIAPVLVCRYTPFNPPDRKSETIEIKRNRLLYESRKRGNLENGIILSSFADKHLSKMDEKQLEAYDKLINGPDCDWDIFYWTTGEKEAPEEFKSDVLELLKKHAKNYGRELRNQQPAIRPPNQ</sequence>
<evidence type="ECO:0000256" key="3">
    <source>
        <dbReference type="ARBA" id="ARBA00023186"/>
    </source>
</evidence>
<accession>A0A0R3UG22</accession>
<organism evidence="5 6">
    <name type="scientific">Mesocestoides corti</name>
    <name type="common">Flatworm</name>
    <dbReference type="NCBI Taxonomy" id="53468"/>
    <lineage>
        <taxon>Eukaryota</taxon>
        <taxon>Metazoa</taxon>
        <taxon>Spiralia</taxon>
        <taxon>Lophotrochozoa</taxon>
        <taxon>Platyhelminthes</taxon>
        <taxon>Cestoda</taxon>
        <taxon>Eucestoda</taxon>
        <taxon>Cyclophyllidea</taxon>
        <taxon>Mesocestoididae</taxon>
        <taxon>Mesocestoides</taxon>
    </lineage>
</organism>
<dbReference type="Gene3D" id="1.10.150.250">
    <property type="entry name" value="Flavinator of succinate dehydrogenase"/>
    <property type="match status" value="1"/>
</dbReference>
<dbReference type="PANTHER" id="PTHR12469">
    <property type="entry name" value="PROTEIN EMI5 HOMOLOG, MITOCHONDRIAL"/>
    <property type="match status" value="1"/>
</dbReference>
<evidence type="ECO:0000256" key="1">
    <source>
        <dbReference type="ARBA" id="ARBA00004305"/>
    </source>
</evidence>
<keyword evidence="6" id="KW-1185">Reference proteome</keyword>
<dbReference type="PANTHER" id="PTHR12469:SF2">
    <property type="entry name" value="SUCCINATE DEHYDROGENASE ASSEMBLY FACTOR 2, MITOCHONDRIAL"/>
    <property type="match status" value="1"/>
</dbReference>
<comment type="similarity">
    <text evidence="4">Belongs to the SDHAF2 family.</text>
</comment>
<dbReference type="Pfam" id="PF03937">
    <property type="entry name" value="Sdh5"/>
    <property type="match status" value="1"/>
</dbReference>
<evidence type="ECO:0000313" key="7">
    <source>
        <dbReference type="WBParaSite" id="MCU_001374-RA"/>
    </source>
</evidence>